<feature type="non-terminal residue" evidence="2">
    <location>
        <position position="1"/>
    </location>
</feature>
<protein>
    <recommendedName>
        <fullName evidence="1">Integrase zinc-binding domain-containing protein</fullName>
    </recommendedName>
</protein>
<name>A0ABN8NHA3_9CNID</name>
<evidence type="ECO:0000259" key="1">
    <source>
        <dbReference type="Pfam" id="PF17921"/>
    </source>
</evidence>
<dbReference type="PANTHER" id="PTHR37984">
    <property type="entry name" value="PROTEIN CBG26694"/>
    <property type="match status" value="1"/>
</dbReference>
<organism evidence="2 3">
    <name type="scientific">Porites lobata</name>
    <dbReference type="NCBI Taxonomy" id="104759"/>
    <lineage>
        <taxon>Eukaryota</taxon>
        <taxon>Metazoa</taxon>
        <taxon>Cnidaria</taxon>
        <taxon>Anthozoa</taxon>
        <taxon>Hexacorallia</taxon>
        <taxon>Scleractinia</taxon>
        <taxon>Fungiina</taxon>
        <taxon>Poritidae</taxon>
        <taxon>Porites</taxon>
    </lineage>
</organism>
<dbReference type="InterPro" id="IPR043502">
    <property type="entry name" value="DNA/RNA_pol_sf"/>
</dbReference>
<evidence type="ECO:0000313" key="3">
    <source>
        <dbReference type="Proteomes" id="UP001159405"/>
    </source>
</evidence>
<dbReference type="SUPFAM" id="SSF56672">
    <property type="entry name" value="DNA/RNA polymerases"/>
    <property type="match status" value="1"/>
</dbReference>
<accession>A0ABN8NHA3</accession>
<dbReference type="Gene3D" id="3.10.10.10">
    <property type="entry name" value="HIV Type 1 Reverse Transcriptase, subunit A, domain 1"/>
    <property type="match status" value="1"/>
</dbReference>
<dbReference type="Proteomes" id="UP001159405">
    <property type="component" value="Unassembled WGS sequence"/>
</dbReference>
<dbReference type="Pfam" id="PF17921">
    <property type="entry name" value="Integrase_H2C2"/>
    <property type="match status" value="1"/>
</dbReference>
<dbReference type="PANTHER" id="PTHR37984:SF7">
    <property type="entry name" value="INTEGRASE CATALYTIC DOMAIN-CONTAINING PROTEIN"/>
    <property type="match status" value="1"/>
</dbReference>
<keyword evidence="3" id="KW-1185">Reference proteome</keyword>
<dbReference type="EMBL" id="CALNXK010000017">
    <property type="protein sequence ID" value="CAH3104972.1"/>
    <property type="molecule type" value="Genomic_DNA"/>
</dbReference>
<sequence>LRQADISEQEHNEYTPWVNSTLVTRKPNGTIRLCLDPRDLNKAIQCTPFYHRTIMYSSTQTSSSLKPFCQKKGFILKGHRPLTLSDLHTQMLQIILQGHLGVEKCQLKARDCIFWLRISKDIMNMTANCPTYIQFLKH</sequence>
<feature type="domain" description="Integrase zinc-binding" evidence="1">
    <location>
        <begin position="96"/>
        <end position="133"/>
    </location>
</feature>
<proteinExistence type="predicted"/>
<dbReference type="InterPro" id="IPR041588">
    <property type="entry name" value="Integrase_H2C2"/>
</dbReference>
<evidence type="ECO:0000313" key="2">
    <source>
        <dbReference type="EMBL" id="CAH3104972.1"/>
    </source>
</evidence>
<comment type="caution">
    <text evidence="2">The sequence shown here is derived from an EMBL/GenBank/DDBJ whole genome shotgun (WGS) entry which is preliminary data.</text>
</comment>
<reference evidence="2 3" key="1">
    <citation type="submission" date="2022-05" db="EMBL/GenBank/DDBJ databases">
        <authorList>
            <consortium name="Genoscope - CEA"/>
            <person name="William W."/>
        </authorList>
    </citation>
    <scope>NUCLEOTIDE SEQUENCE [LARGE SCALE GENOMIC DNA]</scope>
</reference>
<gene>
    <name evidence="2" type="ORF">PLOB_00012611</name>
</gene>
<dbReference type="InterPro" id="IPR050951">
    <property type="entry name" value="Retrovirus_Pol_polyprotein"/>
</dbReference>